<dbReference type="InterPro" id="IPR011990">
    <property type="entry name" value="TPR-like_helical_dom_sf"/>
</dbReference>
<dbReference type="Gene3D" id="1.25.40.10">
    <property type="entry name" value="Tetratricopeptide repeat domain"/>
    <property type="match status" value="1"/>
</dbReference>
<keyword evidence="1" id="KW-0732">Signal</keyword>
<dbReference type="InterPro" id="IPR024983">
    <property type="entry name" value="CHAT_dom"/>
</dbReference>
<evidence type="ECO:0000256" key="1">
    <source>
        <dbReference type="SAM" id="SignalP"/>
    </source>
</evidence>
<evidence type="ECO:0000313" key="4">
    <source>
        <dbReference type="Proteomes" id="UP001259572"/>
    </source>
</evidence>
<dbReference type="SUPFAM" id="SSF48452">
    <property type="entry name" value="TPR-like"/>
    <property type="match status" value="1"/>
</dbReference>
<evidence type="ECO:0000313" key="3">
    <source>
        <dbReference type="EMBL" id="MDT9600371.1"/>
    </source>
</evidence>
<organism evidence="3 4">
    <name type="scientific">Sphingosinicella rhizophila</name>
    <dbReference type="NCBI Taxonomy" id="3050082"/>
    <lineage>
        <taxon>Bacteria</taxon>
        <taxon>Pseudomonadati</taxon>
        <taxon>Pseudomonadota</taxon>
        <taxon>Alphaproteobacteria</taxon>
        <taxon>Sphingomonadales</taxon>
        <taxon>Sphingosinicellaceae</taxon>
        <taxon>Sphingosinicella</taxon>
    </lineage>
</organism>
<dbReference type="RefSeq" id="WP_315727483.1">
    <property type="nucleotide sequence ID" value="NZ_JAVUPU010000008.1"/>
</dbReference>
<reference evidence="3 4" key="1">
    <citation type="submission" date="2023-05" db="EMBL/GenBank/DDBJ databases">
        <authorList>
            <person name="Guo Y."/>
        </authorList>
    </citation>
    <scope>NUCLEOTIDE SEQUENCE [LARGE SCALE GENOMIC DNA]</scope>
    <source>
        <strain evidence="3 4">GR2756</strain>
    </source>
</reference>
<feature type="chain" id="PRO_5047415576" evidence="1">
    <location>
        <begin position="22"/>
        <end position="1011"/>
    </location>
</feature>
<keyword evidence="4" id="KW-1185">Reference proteome</keyword>
<name>A0ABU3QAD8_9SPHN</name>
<proteinExistence type="predicted"/>
<gene>
    <name evidence="3" type="ORF">RQX22_15535</name>
</gene>
<evidence type="ECO:0000259" key="2">
    <source>
        <dbReference type="Pfam" id="PF12770"/>
    </source>
</evidence>
<accession>A0ABU3QAD8</accession>
<dbReference type="Pfam" id="PF12770">
    <property type="entry name" value="CHAT"/>
    <property type="match status" value="1"/>
</dbReference>
<comment type="caution">
    <text evidence="3">The sequence shown here is derived from an EMBL/GenBank/DDBJ whole genome shotgun (WGS) entry which is preliminary data.</text>
</comment>
<sequence>MRLSLAFAFGFAAIGAMPIGAAEPIGMTDTFRIGSEGRSICTAQVTPADRALSDMFDRGYAILCRDAAVSVGNLYALRLRGGDPARRLAALRLERMSCEAGRPVDLSGLAVTRSDCRFKDQPVDYRVYSLERAGSLFVSEGFAGYDDALKLGLRTLVAGRVVEGPVSVATTGISDPAAFARALAANISPQRALAEAYRRNNSGNYAEAAEFFATFSGNPNDMVRPEALANEALQKSNLGSYDEAEKLFVAAERLVAGDPVVGRQLRNYRVMHLLNQGRVGEVYDELARPVGESTTVASLRQLVIDDMTARRLSSETADARRLGGGALSSQDRARILDAQALQLRGSALRLEGKQAEAIAAFEQALARLSVVRDGRVAATKWMQAQILAELADIAEANADGDTAERRHQEAIALLEMSYPGSSALLGAKGRLAQFHTRSGRPELALTTFRQIVRENPEGGVASPSLRTMLGSYFALLTGPDAPADAATELFRASQMLIRPGVAQTQAILARELGGGSDEASRLFRQSVNLAREVEQLRIEQARLRADGSPDQQRLGSVQAALKLAEEGQVATQSQLAQYPRYRALANDVIALEELQAALKPGEAYYKMVVAGKGAFALFITAQDAKAWSIGAGAEALERQVDALRATISAVEDGRVVTFPFDAERAHRLYRVLLDPVAGEMPGITNLIFEPDGALLRLPPNLLITNQASVDLYKARAARADDEGFDFTGVAWLGRDRDISTAVSPRAFRDLRRAAPSQARAQYIGFGQNKPADAAFVPAAHVAAADTCSWSLGAWGRPIPATELRTASHVLGVGADSVITGDAFTDDAIKQRGDLDQYRIIHFATHGMLSPPRPGCPSRPALMTSFGGAQSDGLLSFSEIFDLHLDADVVILSACDTAGRASGAANAEAGITSGGEFALDGLVRAFVGAGGRLVVASHWPVPDDFDATQRLIGGLFEAAPGTPTATALRAAQRKLMDDPRTSHPFYWAAFALVGDGSAPLVRPLIRTAARGR</sequence>
<dbReference type="InterPro" id="IPR019734">
    <property type="entry name" value="TPR_rpt"/>
</dbReference>
<feature type="signal peptide" evidence="1">
    <location>
        <begin position="1"/>
        <end position="21"/>
    </location>
</feature>
<dbReference type="EMBL" id="JAVUPU010000008">
    <property type="protein sequence ID" value="MDT9600371.1"/>
    <property type="molecule type" value="Genomic_DNA"/>
</dbReference>
<protein>
    <submittedName>
        <fullName evidence="3">CHAT domain-containing tetratricopeptide repeat protein</fullName>
    </submittedName>
</protein>
<dbReference type="SMART" id="SM00028">
    <property type="entry name" value="TPR"/>
    <property type="match status" value="4"/>
</dbReference>
<dbReference type="Proteomes" id="UP001259572">
    <property type="component" value="Unassembled WGS sequence"/>
</dbReference>
<feature type="domain" description="CHAT" evidence="2">
    <location>
        <begin position="664"/>
        <end position="994"/>
    </location>
</feature>